<dbReference type="InterPro" id="IPR052956">
    <property type="entry name" value="Mesenchyme-surface_protein"/>
</dbReference>
<dbReference type="Proteomes" id="UP001501725">
    <property type="component" value="Unassembled WGS sequence"/>
</dbReference>
<dbReference type="PROSITE" id="PS51257">
    <property type="entry name" value="PROKAR_LIPOPROTEIN"/>
    <property type="match status" value="1"/>
</dbReference>
<gene>
    <name evidence="2" type="ORF">GCM10023184_23200</name>
</gene>
<keyword evidence="3" id="KW-1185">Reference proteome</keyword>
<dbReference type="Gene3D" id="2.130.10.10">
    <property type="entry name" value="YVTN repeat-like/Quinoprotein amine dehydrogenase"/>
    <property type="match status" value="1"/>
</dbReference>
<organism evidence="2 3">
    <name type="scientific">Flaviaesturariibacter amylovorans</name>
    <dbReference type="NCBI Taxonomy" id="1084520"/>
    <lineage>
        <taxon>Bacteria</taxon>
        <taxon>Pseudomonadati</taxon>
        <taxon>Bacteroidota</taxon>
        <taxon>Chitinophagia</taxon>
        <taxon>Chitinophagales</taxon>
        <taxon>Chitinophagaceae</taxon>
        <taxon>Flaviaestuariibacter</taxon>
    </lineage>
</organism>
<dbReference type="PANTHER" id="PTHR46928">
    <property type="entry name" value="MESENCHYME-SPECIFIC CELL SURFACE GLYCOPROTEIN"/>
    <property type="match status" value="1"/>
</dbReference>
<evidence type="ECO:0000313" key="3">
    <source>
        <dbReference type="Proteomes" id="UP001501725"/>
    </source>
</evidence>
<dbReference type="RefSeq" id="WP_345255881.1">
    <property type="nucleotide sequence ID" value="NZ_BAABGY010000007.1"/>
</dbReference>
<reference evidence="3" key="1">
    <citation type="journal article" date="2019" name="Int. J. Syst. Evol. Microbiol.">
        <title>The Global Catalogue of Microorganisms (GCM) 10K type strain sequencing project: providing services to taxonomists for standard genome sequencing and annotation.</title>
        <authorList>
            <consortium name="The Broad Institute Genomics Platform"/>
            <consortium name="The Broad Institute Genome Sequencing Center for Infectious Disease"/>
            <person name="Wu L."/>
            <person name="Ma J."/>
        </authorList>
    </citation>
    <scope>NUCLEOTIDE SEQUENCE [LARGE SCALE GENOMIC DNA]</scope>
    <source>
        <strain evidence="3">JCM 17919</strain>
    </source>
</reference>
<dbReference type="InterPro" id="IPR015943">
    <property type="entry name" value="WD40/YVTN_repeat-like_dom_sf"/>
</dbReference>
<dbReference type="InterPro" id="IPR055188">
    <property type="entry name" value="Choice_anch_I"/>
</dbReference>
<protein>
    <submittedName>
        <fullName evidence="2">Choice-of-anchor I family protein</fullName>
    </submittedName>
</protein>
<dbReference type="NCBIfam" id="NF038117">
    <property type="entry name" value="choice_anch_I"/>
    <property type="match status" value="1"/>
</dbReference>
<dbReference type="Pfam" id="PF22494">
    <property type="entry name" value="choice_anch_I"/>
    <property type="match status" value="1"/>
</dbReference>
<sequence>MKRLLLSCLAASLLVACKKKDVADTGPAPEPVIMEDASSFTTVATLNIAGTGAAEITAYCERTKRLFVVNNATTLNRVEVVDIANPAAPVVIGHISLGAYNGAANSVAVHDGRLAVALESGVKTNPGRVLLFRTDDYSLLKNIPVGALPDMITFSPDGRYLLTANEAEPNADYSIDPAGGVSIIDLQNGDAVTTLDFGSFGGQLAALRAGGFRTFGPSAGDLAKDAEPEYITVSPDSRSAWVTLQENNAIARIDLSAKTVTALWPLGFKDYSNTANATDLSDQDGGITFAAAPVKGVYMPDAIAVLERNGIPYLFTANEGDAREYTGYTEGRRLGANAHVLDATAFPNAAALKANSSLGRLNVTSSLGDTDGDGDFDALYSFGARSFSVWNGATGSQVFDSRNDLDVRARAAAMYDDARSDDKSVEPEGVTVGRVGTRDILFVGLERADAVALYDVTDPAAPVFVKILAAGDGPEGVLYVPARKSPNGKSLLIVSSENDGNLKIYMPER</sequence>
<name>A0ABP8GYF5_9BACT</name>
<feature type="domain" description="Choice-of-anchor I" evidence="1">
    <location>
        <begin position="48"/>
        <end position="505"/>
    </location>
</feature>
<evidence type="ECO:0000313" key="2">
    <source>
        <dbReference type="EMBL" id="GAA4331389.1"/>
    </source>
</evidence>
<dbReference type="SUPFAM" id="SSF75011">
    <property type="entry name" value="3-carboxy-cis,cis-mucoante lactonizing enzyme"/>
    <property type="match status" value="1"/>
</dbReference>
<evidence type="ECO:0000259" key="1">
    <source>
        <dbReference type="Pfam" id="PF22494"/>
    </source>
</evidence>
<dbReference type="EMBL" id="BAABGY010000007">
    <property type="protein sequence ID" value="GAA4331389.1"/>
    <property type="molecule type" value="Genomic_DNA"/>
</dbReference>
<dbReference type="PANTHER" id="PTHR46928:SF1">
    <property type="entry name" value="MESENCHYME-SPECIFIC CELL SURFACE GLYCOPROTEIN"/>
    <property type="match status" value="1"/>
</dbReference>
<comment type="caution">
    <text evidence="2">The sequence shown here is derived from an EMBL/GenBank/DDBJ whole genome shotgun (WGS) entry which is preliminary data.</text>
</comment>
<accession>A0ABP8GYF5</accession>
<proteinExistence type="predicted"/>